<dbReference type="SUPFAM" id="SSF116842">
    <property type="entry name" value="XseB-like"/>
    <property type="match status" value="1"/>
</dbReference>
<keyword evidence="3 6" id="KW-0540">Nuclease</keyword>
<comment type="similarity">
    <text evidence="1 6">Belongs to the XseB family.</text>
</comment>
<evidence type="ECO:0000256" key="5">
    <source>
        <dbReference type="ARBA" id="ARBA00022839"/>
    </source>
</evidence>
<proteinExistence type="inferred from homology"/>
<sequence>MNTSNTPDDKNTLSFEKSMEELEKIVEQLEKGESPLEESLIEFERGIALARQSQKKLEEAEQRVKILLSNDANAPLSDF</sequence>
<evidence type="ECO:0000256" key="1">
    <source>
        <dbReference type="ARBA" id="ARBA00009998"/>
    </source>
</evidence>
<evidence type="ECO:0000313" key="7">
    <source>
        <dbReference type="EMBL" id="MFC0180878.1"/>
    </source>
</evidence>
<accession>A0ABV6CD14</accession>
<dbReference type="PANTHER" id="PTHR34137">
    <property type="entry name" value="EXODEOXYRIBONUCLEASE 7 SMALL SUBUNIT"/>
    <property type="match status" value="1"/>
</dbReference>
<keyword evidence="8" id="KW-1185">Reference proteome</keyword>
<keyword evidence="2 6" id="KW-0963">Cytoplasm</keyword>
<dbReference type="EC" id="3.1.11.6" evidence="6"/>
<comment type="subcellular location">
    <subcellularLocation>
        <location evidence="6">Cytoplasm</location>
    </subcellularLocation>
</comment>
<dbReference type="NCBIfam" id="TIGR01280">
    <property type="entry name" value="xseB"/>
    <property type="match status" value="1"/>
</dbReference>
<dbReference type="NCBIfam" id="NF002139">
    <property type="entry name" value="PRK00977.1-3"/>
    <property type="match status" value="1"/>
</dbReference>
<dbReference type="GO" id="GO:0008855">
    <property type="term" value="F:exodeoxyribonuclease VII activity"/>
    <property type="evidence" value="ECO:0007669"/>
    <property type="project" value="UniProtKB-EC"/>
</dbReference>
<keyword evidence="5 6" id="KW-0269">Exonuclease</keyword>
<comment type="caution">
    <text evidence="7">The sequence shown here is derived from an EMBL/GenBank/DDBJ whole genome shotgun (WGS) entry which is preliminary data.</text>
</comment>
<dbReference type="Gene3D" id="1.10.287.1040">
    <property type="entry name" value="Exonuclease VII, small subunit"/>
    <property type="match status" value="1"/>
</dbReference>
<dbReference type="Proteomes" id="UP001589758">
    <property type="component" value="Unassembled WGS sequence"/>
</dbReference>
<name>A0ABV6CD14_9GAMM</name>
<dbReference type="EMBL" id="JBHLXE010000108">
    <property type="protein sequence ID" value="MFC0180878.1"/>
    <property type="molecule type" value="Genomic_DNA"/>
</dbReference>
<dbReference type="PANTHER" id="PTHR34137:SF1">
    <property type="entry name" value="EXODEOXYRIBONUCLEASE 7 SMALL SUBUNIT"/>
    <property type="match status" value="1"/>
</dbReference>
<evidence type="ECO:0000256" key="4">
    <source>
        <dbReference type="ARBA" id="ARBA00022801"/>
    </source>
</evidence>
<protein>
    <recommendedName>
        <fullName evidence="6">Exodeoxyribonuclease 7 small subunit</fullName>
        <ecNumber evidence="6">3.1.11.6</ecNumber>
    </recommendedName>
    <alternativeName>
        <fullName evidence="6">Exodeoxyribonuclease VII small subunit</fullName>
        <shortName evidence="6">Exonuclease VII small subunit</shortName>
    </alternativeName>
</protein>
<dbReference type="InterPro" id="IPR037004">
    <property type="entry name" value="Exonuc_VII_ssu_sf"/>
</dbReference>
<comment type="catalytic activity">
    <reaction evidence="6">
        <text>Exonucleolytic cleavage in either 5'- to 3'- or 3'- to 5'-direction to yield nucleoside 5'-phosphates.</text>
        <dbReference type="EC" id="3.1.11.6"/>
    </reaction>
</comment>
<dbReference type="NCBIfam" id="NF002137">
    <property type="entry name" value="PRK00977.1-1"/>
    <property type="match status" value="1"/>
</dbReference>
<comment type="function">
    <text evidence="6">Bidirectionally degrades single-stranded DNA into large acid-insoluble oligonucleotides, which are then degraded further into small acid-soluble oligonucleotides.</text>
</comment>
<dbReference type="NCBIfam" id="NF002140">
    <property type="entry name" value="PRK00977.1-4"/>
    <property type="match status" value="1"/>
</dbReference>
<dbReference type="RefSeq" id="WP_385878111.1">
    <property type="nucleotide sequence ID" value="NZ_JBHLXE010000108.1"/>
</dbReference>
<gene>
    <name evidence="6 7" type="primary">xseB</name>
    <name evidence="7" type="ORF">ACFFIT_12425</name>
</gene>
<dbReference type="HAMAP" id="MF_00337">
    <property type="entry name" value="Exonuc_7_S"/>
    <property type="match status" value="1"/>
</dbReference>
<organism evidence="7 8">
    <name type="scientific">Thorsellia kenyensis</name>
    <dbReference type="NCBI Taxonomy" id="1549888"/>
    <lineage>
        <taxon>Bacteria</taxon>
        <taxon>Pseudomonadati</taxon>
        <taxon>Pseudomonadota</taxon>
        <taxon>Gammaproteobacteria</taxon>
        <taxon>Enterobacterales</taxon>
        <taxon>Thorselliaceae</taxon>
        <taxon>Thorsellia</taxon>
    </lineage>
</organism>
<comment type="subunit">
    <text evidence="6">Heterooligomer composed of large and small subunits.</text>
</comment>
<dbReference type="InterPro" id="IPR003761">
    <property type="entry name" value="Exonuc_VII_S"/>
</dbReference>
<evidence type="ECO:0000256" key="2">
    <source>
        <dbReference type="ARBA" id="ARBA00022490"/>
    </source>
</evidence>
<evidence type="ECO:0000256" key="3">
    <source>
        <dbReference type="ARBA" id="ARBA00022722"/>
    </source>
</evidence>
<evidence type="ECO:0000256" key="6">
    <source>
        <dbReference type="HAMAP-Rule" id="MF_00337"/>
    </source>
</evidence>
<keyword evidence="4 6" id="KW-0378">Hydrolase</keyword>
<evidence type="ECO:0000313" key="8">
    <source>
        <dbReference type="Proteomes" id="UP001589758"/>
    </source>
</evidence>
<reference evidence="7 8" key="1">
    <citation type="submission" date="2024-09" db="EMBL/GenBank/DDBJ databases">
        <authorList>
            <person name="Sun Q."/>
            <person name="Mori K."/>
        </authorList>
    </citation>
    <scope>NUCLEOTIDE SEQUENCE [LARGE SCALE GENOMIC DNA]</scope>
    <source>
        <strain evidence="7 8">CCM 8545</strain>
    </source>
</reference>
<dbReference type="Pfam" id="PF02609">
    <property type="entry name" value="Exonuc_VII_S"/>
    <property type="match status" value="1"/>
</dbReference>